<sequence>MIQKKILLLEDDLQLSDTVKQFLEHYSYIVVTAYDAREAMDKIYEVHVDLMLLDIKVPYQSGFDLLQELRSKGNETPAIFITSLNSVDDVTRGFDVGCDDYIRKPFALKELLVRIESLLKRQYGTREEYIEIDETLRFYPREFQLLRDEERVALKTKEAKLLALLLEHPNELLSYEKIFEVLWDYDEEPSGGSLRTYIKTIRSHIGKEHIVTLKNIGYRFVP</sequence>
<dbReference type="InterPro" id="IPR036388">
    <property type="entry name" value="WH-like_DNA-bd_sf"/>
</dbReference>
<dbReference type="PANTHER" id="PTHR48111:SF21">
    <property type="entry name" value="DNA-BINDING DUAL MASTER TRANSCRIPTIONAL REGULATOR RPAA"/>
    <property type="match status" value="1"/>
</dbReference>
<keyword evidence="5" id="KW-0804">Transcription</keyword>
<dbReference type="EMBL" id="FPHC01000057">
    <property type="protein sequence ID" value="SFV60047.1"/>
    <property type="molecule type" value="Genomic_DNA"/>
</dbReference>
<dbReference type="InterPro" id="IPR016032">
    <property type="entry name" value="Sig_transdc_resp-reg_C-effctor"/>
</dbReference>
<protein>
    <submittedName>
        <fullName evidence="8">Two-component system response regulator DccR</fullName>
    </submittedName>
</protein>
<dbReference type="GO" id="GO:0000156">
    <property type="term" value="F:phosphorelay response regulator activity"/>
    <property type="evidence" value="ECO:0007669"/>
    <property type="project" value="TreeGrafter"/>
</dbReference>
<organism evidence="8">
    <name type="scientific">hydrothermal vent metagenome</name>
    <dbReference type="NCBI Taxonomy" id="652676"/>
    <lineage>
        <taxon>unclassified sequences</taxon>
        <taxon>metagenomes</taxon>
        <taxon>ecological metagenomes</taxon>
    </lineage>
</organism>
<dbReference type="PANTHER" id="PTHR48111">
    <property type="entry name" value="REGULATOR OF RPOS"/>
    <property type="match status" value="1"/>
</dbReference>
<dbReference type="GO" id="GO:0000976">
    <property type="term" value="F:transcription cis-regulatory region binding"/>
    <property type="evidence" value="ECO:0007669"/>
    <property type="project" value="TreeGrafter"/>
</dbReference>
<dbReference type="Gene3D" id="1.10.10.10">
    <property type="entry name" value="Winged helix-like DNA-binding domain superfamily/Winged helix DNA-binding domain"/>
    <property type="match status" value="1"/>
</dbReference>
<reference evidence="8" key="1">
    <citation type="submission" date="2016-10" db="EMBL/GenBank/DDBJ databases">
        <authorList>
            <person name="de Groot N.N."/>
        </authorList>
    </citation>
    <scope>NUCLEOTIDE SEQUENCE</scope>
</reference>
<proteinExistence type="predicted"/>
<dbReference type="PROSITE" id="PS51755">
    <property type="entry name" value="OMPR_PHOB"/>
    <property type="match status" value="1"/>
</dbReference>
<dbReference type="InterPro" id="IPR011006">
    <property type="entry name" value="CheY-like_superfamily"/>
</dbReference>
<dbReference type="SUPFAM" id="SSF52172">
    <property type="entry name" value="CheY-like"/>
    <property type="match status" value="1"/>
</dbReference>
<dbReference type="InterPro" id="IPR001867">
    <property type="entry name" value="OmpR/PhoB-type_DNA-bd"/>
</dbReference>
<keyword evidence="3" id="KW-0805">Transcription regulation</keyword>
<dbReference type="SUPFAM" id="SSF46894">
    <property type="entry name" value="C-terminal effector domain of the bipartite response regulators"/>
    <property type="match status" value="1"/>
</dbReference>
<dbReference type="SMART" id="SM00448">
    <property type="entry name" value="REC"/>
    <property type="match status" value="1"/>
</dbReference>
<dbReference type="InterPro" id="IPR001789">
    <property type="entry name" value="Sig_transdc_resp-reg_receiver"/>
</dbReference>
<dbReference type="GO" id="GO:0005829">
    <property type="term" value="C:cytosol"/>
    <property type="evidence" value="ECO:0007669"/>
    <property type="project" value="TreeGrafter"/>
</dbReference>
<accession>A0A1W1C2V1</accession>
<evidence type="ECO:0000256" key="1">
    <source>
        <dbReference type="ARBA" id="ARBA00022553"/>
    </source>
</evidence>
<feature type="domain" description="OmpR/PhoB-type" evidence="7">
    <location>
        <begin position="127"/>
        <end position="222"/>
    </location>
</feature>
<evidence type="ECO:0000256" key="5">
    <source>
        <dbReference type="ARBA" id="ARBA00023163"/>
    </source>
</evidence>
<evidence type="ECO:0000256" key="4">
    <source>
        <dbReference type="ARBA" id="ARBA00023125"/>
    </source>
</evidence>
<evidence type="ECO:0000313" key="8">
    <source>
        <dbReference type="EMBL" id="SFV60047.1"/>
    </source>
</evidence>
<dbReference type="GO" id="GO:0032993">
    <property type="term" value="C:protein-DNA complex"/>
    <property type="evidence" value="ECO:0007669"/>
    <property type="project" value="TreeGrafter"/>
</dbReference>
<dbReference type="Pfam" id="PF00486">
    <property type="entry name" value="Trans_reg_C"/>
    <property type="match status" value="1"/>
</dbReference>
<dbReference type="Pfam" id="PF00072">
    <property type="entry name" value="Response_reg"/>
    <property type="match status" value="1"/>
</dbReference>
<dbReference type="CDD" id="cd00383">
    <property type="entry name" value="trans_reg_C"/>
    <property type="match status" value="1"/>
</dbReference>
<dbReference type="SMART" id="SM00862">
    <property type="entry name" value="Trans_reg_C"/>
    <property type="match status" value="1"/>
</dbReference>
<keyword evidence="1" id="KW-0597">Phosphoprotein</keyword>
<dbReference type="Gene3D" id="3.40.50.2300">
    <property type="match status" value="1"/>
</dbReference>
<evidence type="ECO:0000259" key="6">
    <source>
        <dbReference type="PROSITE" id="PS50110"/>
    </source>
</evidence>
<evidence type="ECO:0000259" key="7">
    <source>
        <dbReference type="PROSITE" id="PS51755"/>
    </source>
</evidence>
<dbReference type="GO" id="GO:0006355">
    <property type="term" value="P:regulation of DNA-templated transcription"/>
    <property type="evidence" value="ECO:0007669"/>
    <property type="project" value="InterPro"/>
</dbReference>
<feature type="domain" description="Response regulatory" evidence="6">
    <location>
        <begin position="5"/>
        <end position="119"/>
    </location>
</feature>
<dbReference type="InterPro" id="IPR039420">
    <property type="entry name" value="WalR-like"/>
</dbReference>
<gene>
    <name evidence="8" type="ORF">MNB_SV-6-791</name>
</gene>
<evidence type="ECO:0000256" key="3">
    <source>
        <dbReference type="ARBA" id="ARBA00023015"/>
    </source>
</evidence>
<name>A0A1W1C2V1_9ZZZZ</name>
<dbReference type="PROSITE" id="PS50110">
    <property type="entry name" value="RESPONSE_REGULATORY"/>
    <property type="match status" value="1"/>
</dbReference>
<keyword evidence="4" id="KW-0238">DNA-binding</keyword>
<dbReference type="AlphaFoldDB" id="A0A1W1C2V1"/>
<keyword evidence="2" id="KW-0902">Two-component regulatory system</keyword>
<evidence type="ECO:0000256" key="2">
    <source>
        <dbReference type="ARBA" id="ARBA00023012"/>
    </source>
</evidence>